<keyword evidence="4" id="KW-1185">Reference proteome</keyword>
<proteinExistence type="predicted"/>
<accession>A0AAV0BZ32</accession>
<organism evidence="3 4">
    <name type="scientific">Cuscuta epithymum</name>
    <dbReference type="NCBI Taxonomy" id="186058"/>
    <lineage>
        <taxon>Eukaryota</taxon>
        <taxon>Viridiplantae</taxon>
        <taxon>Streptophyta</taxon>
        <taxon>Embryophyta</taxon>
        <taxon>Tracheophyta</taxon>
        <taxon>Spermatophyta</taxon>
        <taxon>Magnoliopsida</taxon>
        <taxon>eudicotyledons</taxon>
        <taxon>Gunneridae</taxon>
        <taxon>Pentapetalae</taxon>
        <taxon>asterids</taxon>
        <taxon>lamiids</taxon>
        <taxon>Solanales</taxon>
        <taxon>Convolvulaceae</taxon>
        <taxon>Cuscuteae</taxon>
        <taxon>Cuscuta</taxon>
        <taxon>Cuscuta subgen. Cuscuta</taxon>
    </lineage>
</organism>
<feature type="region of interest" description="Disordered" evidence="1">
    <location>
        <begin position="627"/>
        <end position="742"/>
    </location>
</feature>
<feature type="domain" description="J" evidence="2">
    <location>
        <begin position="66"/>
        <end position="130"/>
    </location>
</feature>
<dbReference type="Pfam" id="PF00226">
    <property type="entry name" value="DnaJ"/>
    <property type="match status" value="1"/>
</dbReference>
<dbReference type="Proteomes" id="UP001152523">
    <property type="component" value="Unassembled WGS sequence"/>
</dbReference>
<dbReference type="EMBL" id="CAMAPF010000006">
    <property type="protein sequence ID" value="CAH9054875.1"/>
    <property type="molecule type" value="Genomic_DNA"/>
</dbReference>
<dbReference type="InterPro" id="IPR056988">
    <property type="entry name" value="Zn_ribbon_pln"/>
</dbReference>
<dbReference type="SUPFAM" id="SSF46565">
    <property type="entry name" value="Chaperone J-domain"/>
    <property type="match status" value="1"/>
</dbReference>
<feature type="compositionally biased region" description="Polar residues" evidence="1">
    <location>
        <begin position="652"/>
        <end position="679"/>
    </location>
</feature>
<comment type="caution">
    <text evidence="3">The sequence shown here is derived from an EMBL/GenBank/DDBJ whole genome shotgun (WGS) entry which is preliminary data.</text>
</comment>
<name>A0AAV0BZ32_9ASTE</name>
<evidence type="ECO:0000313" key="4">
    <source>
        <dbReference type="Proteomes" id="UP001152523"/>
    </source>
</evidence>
<feature type="region of interest" description="Disordered" evidence="1">
    <location>
        <begin position="850"/>
        <end position="896"/>
    </location>
</feature>
<dbReference type="SMART" id="SM00271">
    <property type="entry name" value="DnaJ"/>
    <property type="match status" value="1"/>
</dbReference>
<reference evidence="3" key="1">
    <citation type="submission" date="2022-07" db="EMBL/GenBank/DDBJ databases">
        <authorList>
            <person name="Macas J."/>
            <person name="Novak P."/>
            <person name="Neumann P."/>
        </authorList>
    </citation>
    <scope>NUCLEOTIDE SEQUENCE</scope>
</reference>
<dbReference type="InterPro" id="IPR018253">
    <property type="entry name" value="DnaJ_domain_CS"/>
</dbReference>
<dbReference type="PROSITE" id="PS00636">
    <property type="entry name" value="DNAJ_1"/>
    <property type="match status" value="1"/>
</dbReference>
<feature type="region of interest" description="Disordered" evidence="1">
    <location>
        <begin position="273"/>
        <end position="294"/>
    </location>
</feature>
<dbReference type="Pfam" id="PF11926">
    <property type="entry name" value="DUF3444"/>
    <property type="match status" value="1"/>
</dbReference>
<dbReference type="InterPro" id="IPR024593">
    <property type="entry name" value="DUF3444"/>
</dbReference>
<dbReference type="PANTHER" id="PTHR44137:SF7">
    <property type="entry name" value="J DOMAIN-CONTAINING PROTEIN"/>
    <property type="match status" value="1"/>
</dbReference>
<gene>
    <name evidence="3" type="ORF">CEPIT_LOCUS707</name>
</gene>
<dbReference type="Gene3D" id="1.10.287.110">
    <property type="entry name" value="DnaJ domain"/>
    <property type="match status" value="1"/>
</dbReference>
<dbReference type="PROSITE" id="PS50076">
    <property type="entry name" value="DNAJ_2"/>
    <property type="match status" value="1"/>
</dbReference>
<sequence length="896" mass="99512">MGSNIEEALRAKAEAERRFLENDFVGAKMSALKAETICPGLEGIAQMVLTYGIHSASQIRINGEIDLYAVLGLDPSAEKAKVKKQYKKMSALLHPDKNKTIGADGAFKLVSQAWAVLSDVAKRNSYDCRRNSFSHHTSGKSINYSNSSSMPRNRLETFWTVCTSCHVQYEYLRKYVNKRLSCKNCRGVFNAVETGLAPVNGSYQYSSWSYVPENVYGTHGYGAQHNGVSGHHSRHGLEYAPNISFTQSAQVNGTMGKKKMEKAATGFTVYPEKPVKKMGRPPKKTKVEIGSTSGNNTAEEVKVANENGNLKQISKLQTANDTPSKRCSYFPSFDSRKLLIDKARTVIRSKLEEMNLASAELDKKKKELSVIHKRVGSGDMEKHPSEPKASAALAITVPDSDFHDFDKDRAEESFKPKQIWALYDEEDGMPRLYCLVREVINLNPFKIHVSYLGAKSDTEFGSVNWLCSGFTKSCGHFRAYNSEIVDQINIFSHLLSREKAGRGGCIRIFPRSGDIWAVYRNWSLDWNRSTPDEVRHQYEMVEVLDDYSEELGVRVGPLIKLDGFKTVYRQSPDKESIRWIPRKEMLRFSHMVPSCVLEKNHNNLPDGRCWDLDPAATPEELLQGGVEEAKGGQPESSSRNNNVGTEGKTGGQPESSALSGLSHESVSEVQQVQTDNHNLNEPPGFPQNHSEPPGFPQNCTVPPGFPQIHTEPPGFPQIHTEPPGFPQIHTEPPGFPLNLAEPPSFPLNLTEPPGFPLNLTEPPGFPLNLTEPPGFPLNLTEPPGFPLNLTEPPGFPLNLTEPPGFTLNLSEPADFLQNLPELPSFLQNHSKHSGFGQTLFEPPGFGHTLTEPPGFGHTLNRPPGFGQNLNEPPLGYSNSWDIRNENGAVNQNKLRR</sequence>
<evidence type="ECO:0000259" key="2">
    <source>
        <dbReference type="PROSITE" id="PS50076"/>
    </source>
</evidence>
<evidence type="ECO:0000313" key="3">
    <source>
        <dbReference type="EMBL" id="CAH9054875.1"/>
    </source>
</evidence>
<dbReference type="AlphaFoldDB" id="A0AAV0BZ32"/>
<dbReference type="Pfam" id="PF23551">
    <property type="entry name" value="Zn_ribbon_20"/>
    <property type="match status" value="1"/>
</dbReference>
<dbReference type="PRINTS" id="PR00625">
    <property type="entry name" value="JDOMAIN"/>
</dbReference>
<dbReference type="CDD" id="cd06257">
    <property type="entry name" value="DnaJ"/>
    <property type="match status" value="1"/>
</dbReference>
<dbReference type="InterPro" id="IPR001623">
    <property type="entry name" value="DnaJ_domain"/>
</dbReference>
<feature type="compositionally biased region" description="Polar residues" evidence="1">
    <location>
        <begin position="876"/>
        <end position="896"/>
    </location>
</feature>
<feature type="compositionally biased region" description="Polar residues" evidence="1">
    <location>
        <begin position="634"/>
        <end position="644"/>
    </location>
</feature>
<dbReference type="InterPro" id="IPR036869">
    <property type="entry name" value="J_dom_sf"/>
</dbReference>
<protein>
    <recommendedName>
        <fullName evidence="2">J domain-containing protein</fullName>
    </recommendedName>
</protein>
<evidence type="ECO:0000256" key="1">
    <source>
        <dbReference type="SAM" id="MobiDB-lite"/>
    </source>
</evidence>
<dbReference type="PANTHER" id="PTHR44137">
    <property type="entry name" value="BNAC03G44070D PROTEIN"/>
    <property type="match status" value="1"/>
</dbReference>